<dbReference type="EMBL" id="UINC01166034">
    <property type="protein sequence ID" value="SVD67760.1"/>
    <property type="molecule type" value="Genomic_DNA"/>
</dbReference>
<gene>
    <name evidence="1" type="ORF">METZ01_LOCUS420614</name>
</gene>
<evidence type="ECO:0000313" key="1">
    <source>
        <dbReference type="EMBL" id="SVD67760.1"/>
    </source>
</evidence>
<accession>A0A382XA72</accession>
<proteinExistence type="predicted"/>
<sequence>MVNSILIKELSTIVVLKVTIKAIQ</sequence>
<protein>
    <submittedName>
        <fullName evidence="1">Uncharacterized protein</fullName>
    </submittedName>
</protein>
<reference evidence="1" key="1">
    <citation type="submission" date="2018-05" db="EMBL/GenBank/DDBJ databases">
        <authorList>
            <person name="Lanie J.A."/>
            <person name="Ng W.-L."/>
            <person name="Kazmierczak K.M."/>
            <person name="Andrzejewski T.M."/>
            <person name="Davidsen T.M."/>
            <person name="Wayne K.J."/>
            <person name="Tettelin H."/>
            <person name="Glass J.I."/>
            <person name="Rusch D."/>
            <person name="Podicherti R."/>
            <person name="Tsui H.-C.T."/>
            <person name="Winkler M.E."/>
        </authorList>
    </citation>
    <scope>NUCLEOTIDE SEQUENCE</scope>
</reference>
<dbReference type="AlphaFoldDB" id="A0A382XA72"/>
<organism evidence="1">
    <name type="scientific">marine metagenome</name>
    <dbReference type="NCBI Taxonomy" id="408172"/>
    <lineage>
        <taxon>unclassified sequences</taxon>
        <taxon>metagenomes</taxon>
        <taxon>ecological metagenomes</taxon>
    </lineage>
</organism>
<name>A0A382XA72_9ZZZZ</name>